<dbReference type="GO" id="GO:0016020">
    <property type="term" value="C:membrane"/>
    <property type="evidence" value="ECO:0007669"/>
    <property type="project" value="InterPro"/>
</dbReference>
<gene>
    <name evidence="1" type="ORF">FGF67_05180</name>
</gene>
<dbReference type="RefSeq" id="WP_139695419.1">
    <property type="nucleotide sequence ID" value="NZ_CP074074.1"/>
</dbReference>
<dbReference type="InterPro" id="IPR027417">
    <property type="entry name" value="P-loop_NTPase"/>
</dbReference>
<dbReference type="AlphaFoldDB" id="A0A5C4SQP8"/>
<dbReference type="EMBL" id="VDCS01000004">
    <property type="protein sequence ID" value="TNJ45776.1"/>
    <property type="molecule type" value="Genomic_DNA"/>
</dbReference>
<proteinExistence type="predicted"/>
<keyword evidence="2" id="KW-1185">Reference proteome</keyword>
<dbReference type="OrthoDB" id="288532at2"/>
<dbReference type="InterPro" id="IPR005331">
    <property type="entry name" value="Sulfotransferase"/>
</dbReference>
<dbReference type="GO" id="GO:0008146">
    <property type="term" value="F:sulfotransferase activity"/>
    <property type="evidence" value="ECO:0007669"/>
    <property type="project" value="InterPro"/>
</dbReference>
<organism evidence="1 2">
    <name type="scientific">Allotamlana fucoidanivorans</name>
    <dbReference type="NCBI Taxonomy" id="2583814"/>
    <lineage>
        <taxon>Bacteria</taxon>
        <taxon>Pseudomonadati</taxon>
        <taxon>Bacteroidota</taxon>
        <taxon>Flavobacteriia</taxon>
        <taxon>Flavobacteriales</taxon>
        <taxon>Flavobacteriaceae</taxon>
        <taxon>Allotamlana</taxon>
    </lineage>
</organism>
<name>A0A5C4SQP8_9FLAO</name>
<dbReference type="Proteomes" id="UP000308713">
    <property type="component" value="Unassembled WGS sequence"/>
</dbReference>
<keyword evidence="1" id="KW-0808">Transferase</keyword>
<sequence length="226" mass="27115">MISHKHKCIFIHIPKTAGTSINSFFHPGVKFHFDNADYERLFGWCSKRQLHMQHATAKQLLETELVTQEQWDSYFKFTFVRNPWDRSYSDYQWIQEFTKIKGSFKDYIRGKGVFKDIFNNKSKSSYLGDHLLTQTSFFDFEGKFKPNFVGRFEDFQSDIKTVLKELHIEEDFNIFTNKSKRKNDYSIFYTKTKKKMVDDRYEKDIKLLDYDFIDGKSGLQKLKNFV</sequence>
<evidence type="ECO:0000313" key="1">
    <source>
        <dbReference type="EMBL" id="TNJ45776.1"/>
    </source>
</evidence>
<protein>
    <submittedName>
        <fullName evidence="1">Sulfotransferase family protein</fullName>
    </submittedName>
</protein>
<accession>A0A5C4SQP8</accession>
<dbReference type="Gene3D" id="3.40.50.300">
    <property type="entry name" value="P-loop containing nucleotide triphosphate hydrolases"/>
    <property type="match status" value="1"/>
</dbReference>
<dbReference type="Pfam" id="PF03567">
    <property type="entry name" value="Sulfotransfer_2"/>
    <property type="match status" value="1"/>
</dbReference>
<evidence type="ECO:0000313" key="2">
    <source>
        <dbReference type="Proteomes" id="UP000308713"/>
    </source>
</evidence>
<dbReference type="SUPFAM" id="SSF52540">
    <property type="entry name" value="P-loop containing nucleoside triphosphate hydrolases"/>
    <property type="match status" value="1"/>
</dbReference>
<reference evidence="1 2" key="1">
    <citation type="submission" date="2019-05" db="EMBL/GenBank/DDBJ databases">
        <title>Tamlana fucoidanivorans sp. nov., isolated from the surface of algae collected from Fujian province in China.</title>
        <authorList>
            <person name="Li J."/>
        </authorList>
    </citation>
    <scope>NUCLEOTIDE SEQUENCE [LARGE SCALE GENOMIC DNA]</scope>
    <source>
        <strain evidence="1 2">CW2-9</strain>
    </source>
</reference>
<comment type="caution">
    <text evidence="1">The sequence shown here is derived from an EMBL/GenBank/DDBJ whole genome shotgun (WGS) entry which is preliminary data.</text>
</comment>